<name>A0A9P9E6N1_9HYPO</name>
<reference evidence="2" key="1">
    <citation type="journal article" date="2021" name="Nat. Commun.">
        <title>Genetic determinants of endophytism in the Arabidopsis root mycobiome.</title>
        <authorList>
            <person name="Mesny F."/>
            <person name="Miyauchi S."/>
            <person name="Thiergart T."/>
            <person name="Pickel B."/>
            <person name="Atanasova L."/>
            <person name="Karlsson M."/>
            <person name="Huettel B."/>
            <person name="Barry K.W."/>
            <person name="Haridas S."/>
            <person name="Chen C."/>
            <person name="Bauer D."/>
            <person name="Andreopoulos W."/>
            <person name="Pangilinan J."/>
            <person name="LaButti K."/>
            <person name="Riley R."/>
            <person name="Lipzen A."/>
            <person name="Clum A."/>
            <person name="Drula E."/>
            <person name="Henrissat B."/>
            <person name="Kohler A."/>
            <person name="Grigoriev I.V."/>
            <person name="Martin F.M."/>
            <person name="Hacquard S."/>
        </authorList>
    </citation>
    <scope>NUCLEOTIDE SEQUENCE</scope>
    <source>
        <strain evidence="2">MPI-CAGE-AT-0147</strain>
    </source>
</reference>
<keyword evidence="1" id="KW-0812">Transmembrane</keyword>
<feature type="transmembrane region" description="Helical" evidence="1">
    <location>
        <begin position="231"/>
        <end position="256"/>
    </location>
</feature>
<dbReference type="OrthoDB" id="5086500at2759"/>
<evidence type="ECO:0000313" key="3">
    <source>
        <dbReference type="Proteomes" id="UP000738349"/>
    </source>
</evidence>
<dbReference type="PANTHER" id="PTHR34414:SF1">
    <property type="entry name" value="SUBTILISIN-LIKE SERINE PROTEASE"/>
    <property type="match status" value="1"/>
</dbReference>
<organism evidence="2 3">
    <name type="scientific">Dactylonectria macrodidyma</name>
    <dbReference type="NCBI Taxonomy" id="307937"/>
    <lineage>
        <taxon>Eukaryota</taxon>
        <taxon>Fungi</taxon>
        <taxon>Dikarya</taxon>
        <taxon>Ascomycota</taxon>
        <taxon>Pezizomycotina</taxon>
        <taxon>Sordariomycetes</taxon>
        <taxon>Hypocreomycetidae</taxon>
        <taxon>Hypocreales</taxon>
        <taxon>Nectriaceae</taxon>
        <taxon>Dactylonectria</taxon>
    </lineage>
</organism>
<dbReference type="Proteomes" id="UP000738349">
    <property type="component" value="Unassembled WGS sequence"/>
</dbReference>
<protein>
    <submittedName>
        <fullName evidence="2">Uncharacterized protein</fullName>
    </submittedName>
</protein>
<sequence length="313" mass="36823">MIRLPFEKNCQLEDSLDGLGNHPQDEDLRLPGHPRIFMTHADTIRSHLKQEHLLKDLERLSGYLWMMSKQDSRSISPLHRQGVKRRTIVLTEDPRLHLIWYHDHIFIKPLPKYLLSYNFWQAYLSADDATLDGGESLRKAILGYLRTYAHLVRYESDFRIAIREDLKLIPEGVSFKEFCDFIIAFEYLPDSEVAGRYAFGEIRLSRLNFYAMIFLRKQNFHRVHGQYSDYFGIYFAPLLFLFGTLSVLTSAMQLTMAVEVVDPIWKDNGFWDACRWVGTIVMGIVSVLASWLIALFLHKFTKEWVIAIRHQWF</sequence>
<feature type="transmembrane region" description="Helical" evidence="1">
    <location>
        <begin position="276"/>
        <end position="297"/>
    </location>
</feature>
<dbReference type="AlphaFoldDB" id="A0A9P9E6N1"/>
<dbReference type="Pfam" id="PF20246">
    <property type="entry name" value="DUF6601"/>
    <property type="match status" value="1"/>
</dbReference>
<gene>
    <name evidence="2" type="ORF">EDB81DRAFT_807720</name>
</gene>
<dbReference type="EMBL" id="JAGMUV010000017">
    <property type="protein sequence ID" value="KAH7130946.1"/>
    <property type="molecule type" value="Genomic_DNA"/>
</dbReference>
<dbReference type="InterPro" id="IPR046536">
    <property type="entry name" value="DUF6601"/>
</dbReference>
<accession>A0A9P9E6N1</accession>
<dbReference type="PANTHER" id="PTHR34414">
    <property type="entry name" value="HET DOMAIN-CONTAINING PROTEIN-RELATED"/>
    <property type="match status" value="1"/>
</dbReference>
<proteinExistence type="predicted"/>
<keyword evidence="1" id="KW-1133">Transmembrane helix</keyword>
<evidence type="ECO:0000313" key="2">
    <source>
        <dbReference type="EMBL" id="KAH7130946.1"/>
    </source>
</evidence>
<keyword evidence="3" id="KW-1185">Reference proteome</keyword>
<keyword evidence="1" id="KW-0472">Membrane</keyword>
<comment type="caution">
    <text evidence="2">The sequence shown here is derived from an EMBL/GenBank/DDBJ whole genome shotgun (WGS) entry which is preliminary data.</text>
</comment>
<evidence type="ECO:0000256" key="1">
    <source>
        <dbReference type="SAM" id="Phobius"/>
    </source>
</evidence>